<evidence type="ECO:0000256" key="2">
    <source>
        <dbReference type="ARBA" id="ARBA00022448"/>
    </source>
</evidence>
<comment type="function">
    <text evidence="9">Part of the tripartite ATP-independent periplasmic (TRAP) transport system.</text>
</comment>
<evidence type="ECO:0000256" key="7">
    <source>
        <dbReference type="ARBA" id="ARBA00023136"/>
    </source>
</evidence>
<keyword evidence="5 9" id="KW-0812">Transmembrane</keyword>
<feature type="domain" description="Tripartite ATP-independent periplasmic transporters DctQ component" evidence="10">
    <location>
        <begin position="24"/>
        <end position="156"/>
    </location>
</feature>
<evidence type="ECO:0000256" key="8">
    <source>
        <dbReference type="ARBA" id="ARBA00038436"/>
    </source>
</evidence>
<gene>
    <name evidence="11" type="ORF">ACFO5X_02995</name>
</gene>
<evidence type="ECO:0000256" key="1">
    <source>
        <dbReference type="ARBA" id="ARBA00004429"/>
    </source>
</evidence>
<comment type="caution">
    <text evidence="11">The sequence shown here is derived from an EMBL/GenBank/DDBJ whole genome shotgun (WGS) entry which is preliminary data.</text>
</comment>
<evidence type="ECO:0000259" key="10">
    <source>
        <dbReference type="Pfam" id="PF04290"/>
    </source>
</evidence>
<keyword evidence="12" id="KW-1185">Reference proteome</keyword>
<feature type="transmembrane region" description="Helical" evidence="9">
    <location>
        <begin position="127"/>
        <end position="147"/>
    </location>
</feature>
<feature type="transmembrane region" description="Helical" evidence="9">
    <location>
        <begin position="12"/>
        <end position="35"/>
    </location>
</feature>
<comment type="subunit">
    <text evidence="9">The complex comprises the extracytoplasmic solute receptor protein and the two transmembrane proteins.</text>
</comment>
<evidence type="ECO:0000256" key="5">
    <source>
        <dbReference type="ARBA" id="ARBA00022692"/>
    </source>
</evidence>
<evidence type="ECO:0000313" key="12">
    <source>
        <dbReference type="Proteomes" id="UP001595973"/>
    </source>
</evidence>
<dbReference type="InterPro" id="IPR007387">
    <property type="entry name" value="TRAP_DctQ"/>
</dbReference>
<comment type="similarity">
    <text evidence="8 9">Belongs to the TRAP transporter small permease family.</text>
</comment>
<feature type="transmembrane region" description="Helical" evidence="9">
    <location>
        <begin position="47"/>
        <end position="65"/>
    </location>
</feature>
<dbReference type="PANTHER" id="PTHR35011">
    <property type="entry name" value="2,3-DIKETO-L-GULONATE TRAP TRANSPORTER SMALL PERMEASE PROTEIN YIAM"/>
    <property type="match status" value="1"/>
</dbReference>
<accession>A0ABV9KBD2</accession>
<organism evidence="11 12">
    <name type="scientific">Seohaeicola nanhaiensis</name>
    <dbReference type="NCBI Taxonomy" id="1387282"/>
    <lineage>
        <taxon>Bacteria</taxon>
        <taxon>Pseudomonadati</taxon>
        <taxon>Pseudomonadota</taxon>
        <taxon>Alphaproteobacteria</taxon>
        <taxon>Rhodobacterales</taxon>
        <taxon>Roseobacteraceae</taxon>
        <taxon>Seohaeicola</taxon>
    </lineage>
</organism>
<dbReference type="EMBL" id="JBHSGI010000002">
    <property type="protein sequence ID" value="MFC4667512.1"/>
    <property type="molecule type" value="Genomic_DNA"/>
</dbReference>
<keyword evidence="4 9" id="KW-0997">Cell inner membrane</keyword>
<dbReference type="Proteomes" id="UP001595973">
    <property type="component" value="Unassembled WGS sequence"/>
</dbReference>
<keyword evidence="6 9" id="KW-1133">Transmembrane helix</keyword>
<feature type="transmembrane region" description="Helical" evidence="9">
    <location>
        <begin position="85"/>
        <end position="107"/>
    </location>
</feature>
<keyword evidence="7 9" id="KW-0472">Membrane</keyword>
<evidence type="ECO:0000313" key="11">
    <source>
        <dbReference type="EMBL" id="MFC4667512.1"/>
    </source>
</evidence>
<comment type="subcellular location">
    <subcellularLocation>
        <location evidence="1 9">Cell inner membrane</location>
        <topology evidence="1 9">Multi-pass membrane protein</topology>
    </subcellularLocation>
</comment>
<evidence type="ECO:0000256" key="4">
    <source>
        <dbReference type="ARBA" id="ARBA00022519"/>
    </source>
</evidence>
<proteinExistence type="inferred from homology"/>
<dbReference type="RefSeq" id="WP_380715744.1">
    <property type="nucleotide sequence ID" value="NZ_JBHSGI010000002.1"/>
</dbReference>
<keyword evidence="3" id="KW-1003">Cell membrane</keyword>
<dbReference type="Pfam" id="PF04290">
    <property type="entry name" value="DctQ"/>
    <property type="match status" value="1"/>
</dbReference>
<evidence type="ECO:0000256" key="9">
    <source>
        <dbReference type="RuleBase" id="RU369079"/>
    </source>
</evidence>
<keyword evidence="2 9" id="KW-0813">Transport</keyword>
<dbReference type="PANTHER" id="PTHR35011:SF4">
    <property type="entry name" value="SLL1102 PROTEIN"/>
    <property type="match status" value="1"/>
</dbReference>
<dbReference type="InterPro" id="IPR055348">
    <property type="entry name" value="DctQ"/>
</dbReference>
<sequence length="171" mass="19562">MVRLITYLNSLLGKAISFAILIGMIIIVYEVIMRYAFNAPTVWVQGYTQRIFGAYFVLLGAYTLIHRGHVRVDLLLNDRYPRWRAFLDVVNYLVLLLWTGALSYQAWSYLEMSWLFNERDDSALGHPIWPVKLALFIGVVLIALQGLAELVDAIRRMVRPTPDDSKEGSPA</sequence>
<evidence type="ECO:0000256" key="3">
    <source>
        <dbReference type="ARBA" id="ARBA00022475"/>
    </source>
</evidence>
<evidence type="ECO:0000256" key="6">
    <source>
        <dbReference type="ARBA" id="ARBA00022989"/>
    </source>
</evidence>
<protein>
    <recommendedName>
        <fullName evidence="9">TRAP transporter small permease protein</fullName>
    </recommendedName>
</protein>
<reference evidence="12" key="1">
    <citation type="journal article" date="2019" name="Int. J. Syst. Evol. Microbiol.">
        <title>The Global Catalogue of Microorganisms (GCM) 10K type strain sequencing project: providing services to taxonomists for standard genome sequencing and annotation.</title>
        <authorList>
            <consortium name="The Broad Institute Genomics Platform"/>
            <consortium name="The Broad Institute Genome Sequencing Center for Infectious Disease"/>
            <person name="Wu L."/>
            <person name="Ma J."/>
        </authorList>
    </citation>
    <scope>NUCLEOTIDE SEQUENCE [LARGE SCALE GENOMIC DNA]</scope>
    <source>
        <strain evidence="12">CGMCC 4.7283</strain>
    </source>
</reference>
<name>A0ABV9KBD2_9RHOB</name>